<accession>A0A916RZU4</accession>
<gene>
    <name evidence="3" type="ORF">GCM10011507_27360</name>
</gene>
<dbReference type="Gene3D" id="3.20.20.80">
    <property type="entry name" value="Glycosidases"/>
    <property type="match status" value="1"/>
</dbReference>
<dbReference type="InterPro" id="IPR017853">
    <property type="entry name" value="GH"/>
</dbReference>
<name>A0A916RZU4_9BACT</name>
<dbReference type="SUPFAM" id="SSF51445">
    <property type="entry name" value="(Trans)glycosidases"/>
    <property type="match status" value="1"/>
</dbReference>
<dbReference type="SMART" id="SM00642">
    <property type="entry name" value="Aamy"/>
    <property type="match status" value="1"/>
</dbReference>
<dbReference type="EMBL" id="BMJB01000002">
    <property type="protein sequence ID" value="GGA74477.1"/>
    <property type="molecule type" value="Genomic_DNA"/>
</dbReference>
<evidence type="ECO:0000259" key="2">
    <source>
        <dbReference type="SMART" id="SM00642"/>
    </source>
</evidence>
<organism evidence="3 4">
    <name type="scientific">Edaphobacter acidisoli</name>
    <dbReference type="NCBI Taxonomy" id="2040573"/>
    <lineage>
        <taxon>Bacteria</taxon>
        <taxon>Pseudomonadati</taxon>
        <taxon>Acidobacteriota</taxon>
        <taxon>Terriglobia</taxon>
        <taxon>Terriglobales</taxon>
        <taxon>Acidobacteriaceae</taxon>
        <taxon>Edaphobacter</taxon>
    </lineage>
</organism>
<comment type="caution">
    <text evidence="3">The sequence shown here is derived from an EMBL/GenBank/DDBJ whole genome shotgun (WGS) entry which is preliminary data.</text>
</comment>
<dbReference type="PANTHER" id="PTHR10357">
    <property type="entry name" value="ALPHA-AMYLASE FAMILY MEMBER"/>
    <property type="match status" value="1"/>
</dbReference>
<dbReference type="Pfam" id="PF00128">
    <property type="entry name" value="Alpha-amylase"/>
    <property type="match status" value="1"/>
</dbReference>
<dbReference type="GO" id="GO:0004556">
    <property type="term" value="F:alpha-amylase activity"/>
    <property type="evidence" value="ECO:0007669"/>
    <property type="project" value="TreeGrafter"/>
</dbReference>
<dbReference type="RefSeq" id="WP_188760085.1">
    <property type="nucleotide sequence ID" value="NZ_BMJB01000002.1"/>
</dbReference>
<keyword evidence="1" id="KW-0732">Signal</keyword>
<protein>
    <recommendedName>
        <fullName evidence="2">Glycosyl hydrolase family 13 catalytic domain-containing protein</fullName>
    </recommendedName>
</protein>
<proteinExistence type="predicted"/>
<feature type="domain" description="Glycosyl hydrolase family 13 catalytic" evidence="2">
    <location>
        <begin position="50"/>
        <end position="311"/>
    </location>
</feature>
<reference evidence="3" key="1">
    <citation type="journal article" date="2014" name="Int. J. Syst. Evol. Microbiol.">
        <title>Complete genome sequence of Corynebacterium casei LMG S-19264T (=DSM 44701T), isolated from a smear-ripened cheese.</title>
        <authorList>
            <consortium name="US DOE Joint Genome Institute (JGI-PGF)"/>
            <person name="Walter F."/>
            <person name="Albersmeier A."/>
            <person name="Kalinowski J."/>
            <person name="Ruckert C."/>
        </authorList>
    </citation>
    <scope>NUCLEOTIDE SEQUENCE</scope>
    <source>
        <strain evidence="3">CGMCC 1.15447</strain>
    </source>
</reference>
<dbReference type="GO" id="GO:0009313">
    <property type="term" value="P:oligosaccharide catabolic process"/>
    <property type="evidence" value="ECO:0007669"/>
    <property type="project" value="TreeGrafter"/>
</dbReference>
<evidence type="ECO:0000313" key="3">
    <source>
        <dbReference type="EMBL" id="GGA74477.1"/>
    </source>
</evidence>
<feature type="chain" id="PRO_5037343907" description="Glycosyl hydrolase family 13 catalytic domain-containing protein" evidence="1">
    <location>
        <begin position="25"/>
        <end position="411"/>
    </location>
</feature>
<dbReference type="AlphaFoldDB" id="A0A916RZU4"/>
<dbReference type="PANTHER" id="PTHR10357:SF179">
    <property type="entry name" value="NEUTRAL AND BASIC AMINO ACID TRANSPORT PROTEIN RBAT"/>
    <property type="match status" value="1"/>
</dbReference>
<sequence>MLITRSKFFLALLVAGLLSSPAYSQELARPGWAGFGTASQIWWKGASVYEIDPHSFGGLAGITQHLDYIHSLGTDAVLLTRFQPDAAHPQDIDPAIGTLDDLEELIHQASNHNMRILIDLGVLAPATDPTSIARYWLNQGVAGFHISSLDEAAQLRKIASSYKGQRIVIGDLDTANPIKQGGPQLLLDARLSKVNQLSAAALRTELEAVQPTQDLLLATDGPSTPRSITRLGDGQHDADIAKAVATLLFANHTSALIYSGQELGLPSGEIKWGTPATGALSKIPDNSRSVFAQEANPDSLLSWYRRLIALHHSNATINSAPTTITLDHDSENVLAWIRKPQVPTYKNPPVVIVCNLSAQTVHLSLVDDMKKLHLRGSFLRPILRSDNGMGPMSLDSMTLAPFAVYIGGLGY</sequence>
<dbReference type="InterPro" id="IPR006047">
    <property type="entry name" value="GH13_cat_dom"/>
</dbReference>
<feature type="signal peptide" evidence="1">
    <location>
        <begin position="1"/>
        <end position="24"/>
    </location>
</feature>
<evidence type="ECO:0000313" key="4">
    <source>
        <dbReference type="Proteomes" id="UP000648801"/>
    </source>
</evidence>
<reference evidence="3" key="2">
    <citation type="submission" date="2020-09" db="EMBL/GenBank/DDBJ databases">
        <authorList>
            <person name="Sun Q."/>
            <person name="Zhou Y."/>
        </authorList>
    </citation>
    <scope>NUCLEOTIDE SEQUENCE</scope>
    <source>
        <strain evidence="3">CGMCC 1.15447</strain>
    </source>
</reference>
<evidence type="ECO:0000256" key="1">
    <source>
        <dbReference type="SAM" id="SignalP"/>
    </source>
</evidence>
<keyword evidence="4" id="KW-1185">Reference proteome</keyword>
<dbReference type="Proteomes" id="UP000648801">
    <property type="component" value="Unassembled WGS sequence"/>
</dbReference>